<comment type="caution">
    <text evidence="2">The sequence shown here is derived from an EMBL/GenBank/DDBJ whole genome shotgun (WGS) entry which is preliminary data.</text>
</comment>
<gene>
    <name evidence="2" type="ORF">AWH56_18750</name>
</gene>
<evidence type="ECO:0000256" key="1">
    <source>
        <dbReference type="SAM" id="SignalP"/>
    </source>
</evidence>
<name>A0A1S2L8B9_9BACI</name>
<reference evidence="2" key="1">
    <citation type="submission" date="2016-10" db="EMBL/GenBank/DDBJ databases">
        <title>Draft genome sequences of four alkaliphilic bacteria belonging to the Anaerobacillus genus.</title>
        <authorList>
            <person name="Bassil N.M."/>
            <person name="Lloyd J.R."/>
        </authorList>
    </citation>
    <scope>NUCLEOTIDE SEQUENCE [LARGE SCALE GENOMIC DNA]</scope>
    <source>
        <strain evidence="2">NB2006</strain>
    </source>
</reference>
<feature type="signal peptide" evidence="1">
    <location>
        <begin position="1"/>
        <end position="23"/>
    </location>
</feature>
<proteinExistence type="predicted"/>
<protein>
    <submittedName>
        <fullName evidence="2">Uncharacterized protein</fullName>
    </submittedName>
</protein>
<organism evidence="2">
    <name type="scientific">Anaerobacillus isosaccharinicus</name>
    <dbReference type="NCBI Taxonomy" id="1532552"/>
    <lineage>
        <taxon>Bacteria</taxon>
        <taxon>Bacillati</taxon>
        <taxon>Bacillota</taxon>
        <taxon>Bacilli</taxon>
        <taxon>Bacillales</taxon>
        <taxon>Bacillaceae</taxon>
        <taxon>Anaerobacillus</taxon>
    </lineage>
</organism>
<keyword evidence="1" id="KW-0732">Signal</keyword>
<dbReference type="AlphaFoldDB" id="A0A1S2L8B9"/>
<evidence type="ECO:0000313" key="2">
    <source>
        <dbReference type="EMBL" id="OIJ08759.1"/>
    </source>
</evidence>
<accession>A0A1S2L8B9</accession>
<sequence length="101" mass="11795">MKKIWLLLLLTAIISPYSFVDMAETTYEIEYLSEIPTDAANSHLSGGNTYFLKRDFSVYQRIDKSEIILPVLWLNSFIPIIRTHAFILTIKYQATLYKYLP</sequence>
<dbReference type="EMBL" id="LQXD01000159">
    <property type="protein sequence ID" value="OIJ08759.1"/>
    <property type="molecule type" value="Genomic_DNA"/>
</dbReference>
<feature type="chain" id="PRO_5038901505" evidence="1">
    <location>
        <begin position="24"/>
        <end position="101"/>
    </location>
</feature>